<reference evidence="4" key="1">
    <citation type="submission" date="2016-06" db="UniProtKB">
        <authorList>
            <consortium name="WormBaseParasite"/>
        </authorList>
    </citation>
    <scope>IDENTIFICATION</scope>
</reference>
<dbReference type="AlphaFoldDB" id="A0A183D4C7"/>
<dbReference type="Proteomes" id="UP000271098">
    <property type="component" value="Unassembled WGS sequence"/>
</dbReference>
<keyword evidence="1" id="KW-0472">Membrane</keyword>
<dbReference type="EMBL" id="UYRT01006199">
    <property type="protein sequence ID" value="VDK40047.1"/>
    <property type="molecule type" value="Genomic_DNA"/>
</dbReference>
<reference evidence="2 3" key="2">
    <citation type="submission" date="2018-11" db="EMBL/GenBank/DDBJ databases">
        <authorList>
            <consortium name="Pathogen Informatics"/>
        </authorList>
    </citation>
    <scope>NUCLEOTIDE SEQUENCE [LARGE SCALE GENOMIC DNA]</scope>
</reference>
<sequence length="81" mass="8523">MHLLAPLFGMNISSSVVGAGLVVFAGLIVISVTVVVSVTVGSSKYSAPELRSSNSVKAKDRMCGKNFSPFALQRLPLQQQS</sequence>
<proteinExistence type="predicted"/>
<evidence type="ECO:0000313" key="2">
    <source>
        <dbReference type="EMBL" id="VDK40047.1"/>
    </source>
</evidence>
<dbReference type="WBParaSite" id="GPUH_0000357401-mRNA-1">
    <property type="protein sequence ID" value="GPUH_0000357401-mRNA-1"/>
    <property type="gene ID" value="GPUH_0000357401"/>
</dbReference>
<feature type="transmembrane region" description="Helical" evidence="1">
    <location>
        <begin position="12"/>
        <end position="41"/>
    </location>
</feature>
<keyword evidence="1" id="KW-1133">Transmembrane helix</keyword>
<keyword evidence="1" id="KW-0812">Transmembrane</keyword>
<name>A0A183D4C7_9BILA</name>
<gene>
    <name evidence="2" type="ORF">GPUH_LOCUS3568</name>
</gene>
<evidence type="ECO:0000313" key="3">
    <source>
        <dbReference type="Proteomes" id="UP000271098"/>
    </source>
</evidence>
<organism evidence="4">
    <name type="scientific">Gongylonema pulchrum</name>
    <dbReference type="NCBI Taxonomy" id="637853"/>
    <lineage>
        <taxon>Eukaryota</taxon>
        <taxon>Metazoa</taxon>
        <taxon>Ecdysozoa</taxon>
        <taxon>Nematoda</taxon>
        <taxon>Chromadorea</taxon>
        <taxon>Rhabditida</taxon>
        <taxon>Spirurina</taxon>
        <taxon>Spiruromorpha</taxon>
        <taxon>Spiruroidea</taxon>
        <taxon>Gongylonematidae</taxon>
        <taxon>Gongylonema</taxon>
    </lineage>
</organism>
<evidence type="ECO:0000256" key="1">
    <source>
        <dbReference type="SAM" id="Phobius"/>
    </source>
</evidence>
<protein>
    <submittedName>
        <fullName evidence="2 4">Uncharacterized protein</fullName>
    </submittedName>
</protein>
<keyword evidence="3" id="KW-1185">Reference proteome</keyword>
<accession>A0A183D4C7</accession>
<evidence type="ECO:0000313" key="4">
    <source>
        <dbReference type="WBParaSite" id="GPUH_0000357401-mRNA-1"/>
    </source>
</evidence>